<evidence type="ECO:0000313" key="2">
    <source>
        <dbReference type="EMBL" id="XAY05578.1"/>
    </source>
</evidence>
<dbReference type="RefSeq" id="WP_354702082.1">
    <property type="nucleotide sequence ID" value="NZ_CP114014.1"/>
</dbReference>
<organism evidence="2">
    <name type="scientific">Paraconexibacter sp. AEG42_29</name>
    <dbReference type="NCBI Taxonomy" id="2997339"/>
    <lineage>
        <taxon>Bacteria</taxon>
        <taxon>Bacillati</taxon>
        <taxon>Actinomycetota</taxon>
        <taxon>Thermoleophilia</taxon>
        <taxon>Solirubrobacterales</taxon>
        <taxon>Paraconexibacteraceae</taxon>
        <taxon>Paraconexibacter</taxon>
    </lineage>
</organism>
<dbReference type="InterPro" id="IPR029044">
    <property type="entry name" value="Nucleotide-diphossugar_trans"/>
</dbReference>
<dbReference type="EMBL" id="CP114014">
    <property type="protein sequence ID" value="XAY05578.1"/>
    <property type="molecule type" value="Genomic_DNA"/>
</dbReference>
<dbReference type="PANTHER" id="PTHR43685:SF3">
    <property type="entry name" value="SLR2126 PROTEIN"/>
    <property type="match status" value="1"/>
</dbReference>
<dbReference type="AlphaFoldDB" id="A0AAU7AVU1"/>
<dbReference type="InterPro" id="IPR001173">
    <property type="entry name" value="Glyco_trans_2-like"/>
</dbReference>
<dbReference type="SUPFAM" id="SSF53448">
    <property type="entry name" value="Nucleotide-diphospho-sugar transferases"/>
    <property type="match status" value="1"/>
</dbReference>
<dbReference type="KEGG" id="parq:DSM112329_02435"/>
<protein>
    <recommendedName>
        <fullName evidence="1">Glycosyltransferase 2-like domain-containing protein</fullName>
    </recommendedName>
</protein>
<evidence type="ECO:0000259" key="1">
    <source>
        <dbReference type="Pfam" id="PF00535"/>
    </source>
</evidence>
<dbReference type="CDD" id="cd00761">
    <property type="entry name" value="Glyco_tranf_GTA_type"/>
    <property type="match status" value="1"/>
</dbReference>
<reference evidence="2" key="1">
    <citation type="submission" date="2022-12" db="EMBL/GenBank/DDBJ databases">
        <title>Paraconexibacter alkalitolerans sp. nov. and Baekduia alba sp. nov., isolated from soil and emended description of the genera Paraconexibacter (Chun et al., 2020) and Baekduia (An et al., 2020).</title>
        <authorList>
            <person name="Vieira S."/>
            <person name="Huber K.J."/>
            <person name="Geppert A."/>
            <person name="Wolf J."/>
            <person name="Neumann-Schaal M."/>
            <person name="Muesken M."/>
            <person name="Overmann J."/>
        </authorList>
    </citation>
    <scope>NUCLEOTIDE SEQUENCE</scope>
    <source>
        <strain evidence="2">AEG42_29</strain>
    </source>
</reference>
<accession>A0AAU7AVU1</accession>
<dbReference type="PANTHER" id="PTHR43685">
    <property type="entry name" value="GLYCOSYLTRANSFERASE"/>
    <property type="match status" value="1"/>
</dbReference>
<feature type="domain" description="Glycosyltransferase 2-like" evidence="1">
    <location>
        <begin position="5"/>
        <end position="168"/>
    </location>
</feature>
<gene>
    <name evidence="2" type="ORF">DSM112329_02435</name>
</gene>
<proteinExistence type="predicted"/>
<dbReference type="Gene3D" id="3.90.550.10">
    <property type="entry name" value="Spore Coat Polysaccharide Biosynthesis Protein SpsA, Chain A"/>
    <property type="match status" value="1"/>
</dbReference>
<dbReference type="Pfam" id="PF00535">
    <property type="entry name" value="Glycos_transf_2"/>
    <property type="match status" value="1"/>
</dbReference>
<name>A0AAU7AVU1_9ACTN</name>
<sequence>MTDVSVVICTHTFERWTDLLASVASVRAQRVPAREVIVVVDGNAELLERAQANVVGAQVVLNRHPRGISGARVTGAEHVTAEVVAFLDDDAIAEPGWIAGLLDVYRDPAVIGAGGWVTPLWRKPPPKWFPDEFNWVVGCSYTGMDVTGGRIRNPIGANMSVRADVLWRAGGFAPELGRVEVGGVVSGTADETEFCIRAARLHPGGYWAFAPAATVHHAVTPARSTPRYFVRRCRQEGTAKALLSRLTGTEDGLASERHYTRSVLPRAVVRELRAAARGTPGAAGRAVAIGVGFSVTAGAYAHARIRLGRR</sequence>
<dbReference type="InterPro" id="IPR050834">
    <property type="entry name" value="Glycosyltransf_2"/>
</dbReference>